<name>K1RT40_9ZZZZ</name>
<reference evidence="2" key="1">
    <citation type="journal article" date="2013" name="Environ. Microbiol.">
        <title>Microbiota from the distal guts of lean and obese adolescents exhibit partial functional redundancy besides clear differences in community structure.</title>
        <authorList>
            <person name="Ferrer M."/>
            <person name="Ruiz A."/>
            <person name="Lanza F."/>
            <person name="Haange S.B."/>
            <person name="Oberbach A."/>
            <person name="Till H."/>
            <person name="Bargiela R."/>
            <person name="Campoy C."/>
            <person name="Segura M.T."/>
            <person name="Richter M."/>
            <person name="von Bergen M."/>
            <person name="Seifert J."/>
            <person name="Suarez A."/>
        </authorList>
    </citation>
    <scope>NUCLEOTIDE SEQUENCE</scope>
</reference>
<dbReference type="AlphaFoldDB" id="K1RT40"/>
<comment type="caution">
    <text evidence="2">The sequence shown here is derived from an EMBL/GenBank/DDBJ whole genome shotgun (WGS) entry which is preliminary data.</text>
</comment>
<sequence>MKGEAGAANTFAEIVQNTYGWNVMKPQAVDKEMWNEIYDVYVKDKFNLGVQDYLKAEPA</sequence>
<dbReference type="EMBL" id="AJWY01013594">
    <property type="protein sequence ID" value="EKC46574.1"/>
    <property type="molecule type" value="Genomic_DNA"/>
</dbReference>
<organism evidence="2">
    <name type="scientific">human gut metagenome</name>
    <dbReference type="NCBI Taxonomy" id="408170"/>
    <lineage>
        <taxon>unclassified sequences</taxon>
        <taxon>metagenomes</taxon>
        <taxon>organismal metagenomes</taxon>
    </lineage>
</organism>
<feature type="non-terminal residue" evidence="2">
    <location>
        <position position="59"/>
    </location>
</feature>
<dbReference type="InterPro" id="IPR003672">
    <property type="entry name" value="CobN/Mg_chltase"/>
</dbReference>
<feature type="domain" description="CobN/magnesium chelatase" evidence="1">
    <location>
        <begin position="3"/>
        <end position="56"/>
    </location>
</feature>
<accession>K1RT40</accession>
<evidence type="ECO:0000259" key="1">
    <source>
        <dbReference type="Pfam" id="PF02514"/>
    </source>
</evidence>
<dbReference type="Pfam" id="PF02514">
    <property type="entry name" value="CobN-Mg_chel"/>
    <property type="match status" value="1"/>
</dbReference>
<proteinExistence type="predicted"/>
<protein>
    <submittedName>
        <fullName evidence="2">CobN/magnesium chelatase</fullName>
    </submittedName>
</protein>
<gene>
    <name evidence="2" type="ORF">LEA_19783</name>
</gene>
<evidence type="ECO:0000313" key="2">
    <source>
        <dbReference type="EMBL" id="EKC46574.1"/>
    </source>
</evidence>